<dbReference type="EMBL" id="CP003383">
    <property type="protein sequence ID" value="AFZ69309.1"/>
    <property type="molecule type" value="Genomic_DNA"/>
</dbReference>
<reference evidence="3" key="1">
    <citation type="submission" date="2012-03" db="EMBL/GenBank/DDBJ databases">
        <title>Complete sequence of plasmid 1 of Deinococcus peraridilitoris DSM 19664.</title>
        <authorList>
            <person name="Lucas S."/>
            <person name="Copeland A."/>
            <person name="Lapidus A."/>
            <person name="Glavina del Rio T."/>
            <person name="Dalin E."/>
            <person name="Tice H."/>
            <person name="Bruce D."/>
            <person name="Goodwin L."/>
            <person name="Pitluck S."/>
            <person name="Peters L."/>
            <person name="Mikhailova N."/>
            <person name="Lu M."/>
            <person name="Kyrpides N."/>
            <person name="Mavromatis K."/>
            <person name="Ivanova N."/>
            <person name="Brettin T."/>
            <person name="Detter J.C."/>
            <person name="Han C."/>
            <person name="Larimer F."/>
            <person name="Land M."/>
            <person name="Hauser L."/>
            <person name="Markowitz V."/>
            <person name="Cheng J.-F."/>
            <person name="Hugenholtz P."/>
            <person name="Woyke T."/>
            <person name="Wu D."/>
            <person name="Pukall R."/>
            <person name="Steenblock K."/>
            <person name="Brambilla E."/>
            <person name="Klenk H.-P."/>
            <person name="Eisen J.A."/>
        </authorList>
    </citation>
    <scope>NUCLEOTIDE SEQUENCE [LARGE SCALE GENOMIC DNA]</scope>
    <source>
        <strain evidence="3">DSM 19664 / LMG 22246 / CIP 109416 / KR-200</strain>
        <plasmid evidence="3">Plasmid pDEIPE01</plasmid>
    </source>
</reference>
<geneLocation type="plasmid" evidence="2 3">
    <name>pDEIPE01</name>
</geneLocation>
<protein>
    <recommendedName>
        <fullName evidence="1">PRC-barrel domain-containing protein</fullName>
    </recommendedName>
</protein>
<dbReference type="Proteomes" id="UP000010467">
    <property type="component" value="Plasmid pDEIPE01"/>
</dbReference>
<gene>
    <name evidence="2" type="ordered locus">Deipe_3894</name>
</gene>
<evidence type="ECO:0000313" key="3">
    <source>
        <dbReference type="Proteomes" id="UP000010467"/>
    </source>
</evidence>
<organism evidence="2 3">
    <name type="scientific">Deinococcus peraridilitoris (strain DSM 19664 / LMG 22246 / CIP 109416 / KR-200)</name>
    <dbReference type="NCBI Taxonomy" id="937777"/>
    <lineage>
        <taxon>Bacteria</taxon>
        <taxon>Thermotogati</taxon>
        <taxon>Deinococcota</taxon>
        <taxon>Deinococci</taxon>
        <taxon>Deinococcales</taxon>
        <taxon>Deinococcaceae</taxon>
        <taxon>Deinococcus</taxon>
    </lineage>
</organism>
<accession>L0A784</accession>
<dbReference type="InterPro" id="IPR027275">
    <property type="entry name" value="PRC-brl_dom"/>
</dbReference>
<dbReference type="AlphaFoldDB" id="L0A784"/>
<sequence>MSREGQVRNEVQKGSSQAPPRVVRLDAPRLPKGLLALSACTIEHAAPLLNWLFRRVYDRAGAELGVIGEVYLHAGSWRIQWLEVVGRCAAGACGETFLIPVGWVQEEHGRNVILRVERRELSAQKPQDNAS</sequence>
<proteinExistence type="predicted"/>
<feature type="domain" description="PRC-barrel" evidence="1">
    <location>
        <begin position="55"/>
        <end position="110"/>
    </location>
</feature>
<name>L0A784_DEIPD</name>
<dbReference type="PATRIC" id="fig|937777.3.peg.3907"/>
<dbReference type="SUPFAM" id="SSF50346">
    <property type="entry name" value="PRC-barrel domain"/>
    <property type="match status" value="1"/>
</dbReference>
<dbReference type="KEGG" id="dpd:Deipe_3894"/>
<evidence type="ECO:0000259" key="1">
    <source>
        <dbReference type="Pfam" id="PF05239"/>
    </source>
</evidence>
<dbReference type="Pfam" id="PF05239">
    <property type="entry name" value="PRC"/>
    <property type="match status" value="1"/>
</dbReference>
<evidence type="ECO:0000313" key="2">
    <source>
        <dbReference type="EMBL" id="AFZ69309.1"/>
    </source>
</evidence>
<dbReference type="InterPro" id="IPR011033">
    <property type="entry name" value="PRC_barrel-like_sf"/>
</dbReference>
<keyword evidence="3" id="KW-1185">Reference proteome</keyword>
<dbReference type="HOGENOM" id="CLU_1924130_0_0_0"/>
<keyword evidence="2" id="KW-0614">Plasmid</keyword>